<evidence type="ECO:0000256" key="1">
    <source>
        <dbReference type="SAM" id="MobiDB-lite"/>
    </source>
</evidence>
<reference evidence="3" key="1">
    <citation type="submission" date="2022-11" db="EMBL/GenBank/DDBJ databases">
        <title>Isolation and characterization of PLA-degrading bacterium Massilia sp. from Antarctic soil.</title>
        <authorList>
            <person name="Sato K."/>
            <person name="Gomez-Fuentes C."/>
            <person name="Ahmad S.A."/>
            <person name="Zulkharnain A."/>
        </authorList>
    </citation>
    <scope>NUCLEOTIDE SEQUENCE</scope>
    <source>
        <strain evidence="3">N-3</strain>
    </source>
</reference>
<proteinExistence type="predicted"/>
<protein>
    <recommendedName>
        <fullName evidence="2">DUF3597 domain-containing protein</fullName>
    </recommendedName>
</protein>
<feature type="domain" description="DUF3597" evidence="2">
    <location>
        <begin position="177"/>
        <end position="313"/>
    </location>
</feature>
<dbReference type="SUPFAM" id="SSF158634">
    <property type="entry name" value="RPA2825-like"/>
    <property type="match status" value="1"/>
</dbReference>
<gene>
    <name evidence="3" type="ORF">MasN3_15050</name>
</gene>
<feature type="region of interest" description="Disordered" evidence="1">
    <location>
        <begin position="191"/>
        <end position="230"/>
    </location>
</feature>
<organism evidence="3 4">
    <name type="scientific">Massilia varians</name>
    <dbReference type="NCBI Taxonomy" id="457921"/>
    <lineage>
        <taxon>Bacteria</taxon>
        <taxon>Pseudomonadati</taxon>
        <taxon>Pseudomonadota</taxon>
        <taxon>Betaproteobacteria</taxon>
        <taxon>Burkholderiales</taxon>
        <taxon>Oxalobacteraceae</taxon>
        <taxon>Telluria group</taxon>
        <taxon>Massilia</taxon>
    </lineage>
</organism>
<dbReference type="Proteomes" id="UP001163336">
    <property type="component" value="Chromosome"/>
</dbReference>
<evidence type="ECO:0000259" key="2">
    <source>
        <dbReference type="Pfam" id="PF12200"/>
    </source>
</evidence>
<dbReference type="EMBL" id="AP026966">
    <property type="protein sequence ID" value="BDT58011.1"/>
    <property type="molecule type" value="Genomic_DNA"/>
</dbReference>
<name>A0ABN6T716_9BURK</name>
<feature type="compositionally biased region" description="Low complexity" evidence="1">
    <location>
        <begin position="196"/>
        <end position="230"/>
    </location>
</feature>
<dbReference type="Pfam" id="PF12200">
    <property type="entry name" value="DUF3597"/>
    <property type="match status" value="1"/>
</dbReference>
<sequence>MAFDLGNLLSQYLGGGNQDRAADDFDRVTQSAPRTTVAEGVANALRSDQTPPFPQVVSQLFGQSDANGRAGMLNQLLGSLNPAQLSSVAGGVFGKLFGAGKVTPEQASQVSPEQVRELAEQAEQQNPGIVDRMSAFYAEHPTLVKAIGGAALALALGHVAQRMRSQSTIHQGDDMGILSNIFGKIFPKAHAANKGPQAQPQAPAPQAQPQAAPQAQPQAQPQVQPQAAPAMMEQVDVEAILTNMQKSSGQQLNWRSSIVDLLKLLGLDSSLQARKELAAELHYTGDTSDSASMNIWLHRQVMNKLAANGGKVPADLRD</sequence>
<dbReference type="InterPro" id="IPR022016">
    <property type="entry name" value="DUF3597"/>
</dbReference>
<evidence type="ECO:0000313" key="3">
    <source>
        <dbReference type="EMBL" id="BDT58011.1"/>
    </source>
</evidence>
<evidence type="ECO:0000313" key="4">
    <source>
        <dbReference type="Proteomes" id="UP001163336"/>
    </source>
</evidence>
<accession>A0ABN6T716</accession>
<keyword evidence="4" id="KW-1185">Reference proteome</keyword>